<sequence>MSTGQLPVHSQPSPLPEEAAPICLNSPVTGQPFLCSITGHCLPVTCPLLPPASPATPCNCCLHLPQRPALPLPATSFPPSALPVPCKPEDRPSFPCCRPAILSLLLLASSLHHRQRPPLHLIPPATTPTISTQLSPASIGALESTDNYCITTQFRVMTHEIFSRNHSLAEIRIRSSSKEDMVRICTLSSLFHHLRRTLAPAAAPKTTSCPFSTAPTFPDYPATDSLPLTQRLAPPNDTESNFNALHLFAQTHRNGSLPQPSDFSTFLSACAKTASLSAGEQAHASILKLGLEANVFIGSALIGMYCKCCRLWDACYLFDEMPERNVVTWNSLLYGFSQSESVVIAFEVFIDMLELGLSPTPSTFSSVLVACSQLEMREMGIQVHCLGLKFGFCSNVIVWTALIDMYLKCSFLDDSRRVFDEMQERNVVTWTSMVTGYSQHQQPNEAMVLVREMRGLGVRLNNVTYSSLLSSFCSSNDLDHGKQVHGQVIREGLESDAYVVTTLITMYSKCGSSMEDFCKMCPPVAADQISCNSIIAGFSNLGNDLEVIHYFSKMRKACIDADYFTYASVLRAIGILSALEEGKQTHALVLKTGYVSNVLAQNGLVSMYARCGMIDDSKQVFFSMSGPDLVSWNSLLSGCAQHGYGSEAVELFEEMRRIGIRPDNTTFLSVLTACSHVGWLDKGLEYFDLMRYGNSMVAPRAEHYACVVDLLCRAGYLGEAESFIESMPRKPEASVYRALLSACRVHGNMDIALRASKCLLELCPSDSSTYILLSNVFAAGGCWDDAADVEITKRSLGIIHLIMAYWLLVVMAKRDESSVSLGGQGILYGVTDFYEKEISDMPTEGSISEVVEVTKSKTNKKSRISIDDVTDLYEKEISDMPTKRSISEVLKVTKSKTSEKSRLCVVQFFK</sequence>
<name>A0ACC2KMG5_PERAE</name>
<organism evidence="1 2">
    <name type="scientific">Persea americana</name>
    <name type="common">Avocado</name>
    <dbReference type="NCBI Taxonomy" id="3435"/>
    <lineage>
        <taxon>Eukaryota</taxon>
        <taxon>Viridiplantae</taxon>
        <taxon>Streptophyta</taxon>
        <taxon>Embryophyta</taxon>
        <taxon>Tracheophyta</taxon>
        <taxon>Spermatophyta</taxon>
        <taxon>Magnoliopsida</taxon>
        <taxon>Magnoliidae</taxon>
        <taxon>Laurales</taxon>
        <taxon>Lauraceae</taxon>
        <taxon>Persea</taxon>
    </lineage>
</organism>
<accession>A0ACC2KMG5</accession>
<gene>
    <name evidence="1" type="ORF">MRB53_030905</name>
</gene>
<dbReference type="EMBL" id="CM056818">
    <property type="protein sequence ID" value="KAJ8622376.1"/>
    <property type="molecule type" value="Genomic_DNA"/>
</dbReference>
<keyword evidence="2" id="KW-1185">Reference proteome</keyword>
<dbReference type="Proteomes" id="UP001234297">
    <property type="component" value="Chromosome 10"/>
</dbReference>
<reference evidence="1 2" key="1">
    <citation type="journal article" date="2022" name="Hortic Res">
        <title>A haplotype resolved chromosomal level avocado genome allows analysis of novel avocado genes.</title>
        <authorList>
            <person name="Nath O."/>
            <person name="Fletcher S.J."/>
            <person name="Hayward A."/>
            <person name="Shaw L.M."/>
            <person name="Masouleh A.K."/>
            <person name="Furtado A."/>
            <person name="Henry R.J."/>
            <person name="Mitter N."/>
        </authorList>
    </citation>
    <scope>NUCLEOTIDE SEQUENCE [LARGE SCALE GENOMIC DNA]</scope>
    <source>
        <strain evidence="2">cv. Hass</strain>
    </source>
</reference>
<protein>
    <submittedName>
        <fullName evidence="1">Uncharacterized protein</fullName>
    </submittedName>
</protein>
<evidence type="ECO:0000313" key="2">
    <source>
        <dbReference type="Proteomes" id="UP001234297"/>
    </source>
</evidence>
<proteinExistence type="predicted"/>
<evidence type="ECO:0000313" key="1">
    <source>
        <dbReference type="EMBL" id="KAJ8622376.1"/>
    </source>
</evidence>
<comment type="caution">
    <text evidence="1">The sequence shown here is derived from an EMBL/GenBank/DDBJ whole genome shotgun (WGS) entry which is preliminary data.</text>
</comment>